<organism evidence="1 2">
    <name type="scientific">Funneliformis geosporum</name>
    <dbReference type="NCBI Taxonomy" id="1117311"/>
    <lineage>
        <taxon>Eukaryota</taxon>
        <taxon>Fungi</taxon>
        <taxon>Fungi incertae sedis</taxon>
        <taxon>Mucoromycota</taxon>
        <taxon>Glomeromycotina</taxon>
        <taxon>Glomeromycetes</taxon>
        <taxon>Glomerales</taxon>
        <taxon>Glomeraceae</taxon>
        <taxon>Funneliformis</taxon>
    </lineage>
</organism>
<evidence type="ECO:0000313" key="2">
    <source>
        <dbReference type="Proteomes" id="UP001153678"/>
    </source>
</evidence>
<dbReference type="Proteomes" id="UP001153678">
    <property type="component" value="Unassembled WGS sequence"/>
</dbReference>
<gene>
    <name evidence="1" type="ORF">FWILDA_LOCUS2958</name>
</gene>
<dbReference type="EMBL" id="CAMKVN010000369">
    <property type="protein sequence ID" value="CAI2167210.1"/>
    <property type="molecule type" value="Genomic_DNA"/>
</dbReference>
<name>A0A9W4WJU5_9GLOM</name>
<evidence type="ECO:0000313" key="1">
    <source>
        <dbReference type="EMBL" id="CAI2167210.1"/>
    </source>
</evidence>
<reference evidence="1" key="1">
    <citation type="submission" date="2022-08" db="EMBL/GenBank/DDBJ databases">
        <authorList>
            <person name="Kallberg Y."/>
            <person name="Tangrot J."/>
            <person name="Rosling A."/>
        </authorList>
    </citation>
    <scope>NUCLEOTIDE SEQUENCE</scope>
    <source>
        <strain evidence="1">Wild A</strain>
    </source>
</reference>
<dbReference type="OrthoDB" id="2392287at2759"/>
<accession>A0A9W4WJU5</accession>
<proteinExistence type="predicted"/>
<keyword evidence="2" id="KW-1185">Reference proteome</keyword>
<comment type="caution">
    <text evidence="1">The sequence shown here is derived from an EMBL/GenBank/DDBJ whole genome shotgun (WGS) entry which is preliminary data.</text>
</comment>
<sequence>MAVSHAKYLVITNADILPIIISNLDQSSLLSSALVSRLFNEISTKFLYSCVNLKNIKDVGTFLGTLYRTEHHILYNSVHTKEFLVNNIQSITLNSPNLAYLSGEKLSKCISECEKVREVVVGKCTLSKSIIIAISQLKRHNKDDNNIPSIPDPIYKSKLTNLTHLTIDIQPSCPSQFLVSLACQNKNLRSLDLHFQGLDDSLLTITQNSINLEYLNITENKNLSEQTILQLIQDSFSTPNTKDHCKLKELLIDYGPFSEKFLLSLSNLCKTQRKISVTKPRANYHGYDLKLCDVSLEILINRCEDIGNALLKFHLNNIINNGIEELLLDGIQVSAVGLNIICEHLDLRSLKLQNLPITFCRLTTHDMINSIKKSSNLQDLYVTEMLQSDDDLLPLTINKDYSLKSLNYNDLNELDQHCPNLMKIYWNHKLFVDKFTIPSKFVQFIYN</sequence>
<dbReference type="SUPFAM" id="SSF52047">
    <property type="entry name" value="RNI-like"/>
    <property type="match status" value="1"/>
</dbReference>
<protein>
    <submittedName>
        <fullName evidence="1">18036_t:CDS:1</fullName>
    </submittedName>
</protein>
<dbReference type="AlphaFoldDB" id="A0A9W4WJU5"/>
<dbReference type="InterPro" id="IPR032675">
    <property type="entry name" value="LRR_dom_sf"/>
</dbReference>
<dbReference type="Gene3D" id="3.80.10.10">
    <property type="entry name" value="Ribonuclease Inhibitor"/>
    <property type="match status" value="1"/>
</dbReference>